<evidence type="ECO:0000313" key="2">
    <source>
        <dbReference type="EMBL" id="JAP76845.1"/>
    </source>
</evidence>
<reference evidence="2" key="1">
    <citation type="journal article" date="2016" name="Ticks Tick Borne Dis.">
        <title>De novo assembly and annotation of the salivary gland transcriptome of Rhipicephalus appendiculatus male and female ticks during blood feeding.</title>
        <authorList>
            <person name="de Castro M.H."/>
            <person name="de Klerk D."/>
            <person name="Pienaar R."/>
            <person name="Latif A.A."/>
            <person name="Rees D.J."/>
            <person name="Mans B.J."/>
        </authorList>
    </citation>
    <scope>NUCLEOTIDE SEQUENCE</scope>
    <source>
        <tissue evidence="2">Salivary glands</tissue>
    </source>
</reference>
<name>A0A131YED6_RHIAP</name>
<dbReference type="AlphaFoldDB" id="A0A131YED6"/>
<dbReference type="EMBL" id="GEDV01011712">
    <property type="protein sequence ID" value="JAP76845.1"/>
    <property type="molecule type" value="Transcribed_RNA"/>
</dbReference>
<keyword evidence="1" id="KW-0732">Signal</keyword>
<sequence length="141" mass="16109">MQHVRIHTTCLIQVSFLPRAILVPTCNCQSTDRMASLFRKANETPARLRPCGGHPRRPPSSCPPTHHLVRACDGAPSSRDKRHPGWLLRVFCPSVFRFLCRRTMHVRPATDLYYYAFLSAVLENERKEELKGGNSIHILPH</sequence>
<protein>
    <recommendedName>
        <fullName evidence="3">Secreted protein</fullName>
    </recommendedName>
</protein>
<accession>A0A131YED6</accession>
<feature type="signal peptide" evidence="1">
    <location>
        <begin position="1"/>
        <end position="22"/>
    </location>
</feature>
<evidence type="ECO:0008006" key="3">
    <source>
        <dbReference type="Google" id="ProtNLM"/>
    </source>
</evidence>
<feature type="chain" id="PRO_5007284793" description="Secreted protein" evidence="1">
    <location>
        <begin position="23"/>
        <end position="141"/>
    </location>
</feature>
<proteinExistence type="predicted"/>
<evidence type="ECO:0000256" key="1">
    <source>
        <dbReference type="SAM" id="SignalP"/>
    </source>
</evidence>
<organism evidence="2">
    <name type="scientific">Rhipicephalus appendiculatus</name>
    <name type="common">Brown ear tick</name>
    <dbReference type="NCBI Taxonomy" id="34631"/>
    <lineage>
        <taxon>Eukaryota</taxon>
        <taxon>Metazoa</taxon>
        <taxon>Ecdysozoa</taxon>
        <taxon>Arthropoda</taxon>
        <taxon>Chelicerata</taxon>
        <taxon>Arachnida</taxon>
        <taxon>Acari</taxon>
        <taxon>Parasitiformes</taxon>
        <taxon>Ixodida</taxon>
        <taxon>Ixodoidea</taxon>
        <taxon>Ixodidae</taxon>
        <taxon>Rhipicephalinae</taxon>
        <taxon>Rhipicephalus</taxon>
        <taxon>Rhipicephalus</taxon>
    </lineage>
</organism>